<gene>
    <name evidence="2" type="ORF">METZ01_LOCUS176499</name>
</gene>
<feature type="transmembrane region" description="Helical" evidence="1">
    <location>
        <begin position="30"/>
        <end position="50"/>
    </location>
</feature>
<protein>
    <submittedName>
        <fullName evidence="2">Uncharacterized protein</fullName>
    </submittedName>
</protein>
<sequence>MLENWVNHSVTEADENGTPLLKALVTPPPASVFAGMAVVTLIFSIIGAWLSDEMVDRVVASPAYVGDER</sequence>
<name>A0A382CC06_9ZZZZ</name>
<dbReference type="EMBL" id="UINC01033802">
    <property type="protein sequence ID" value="SVB23645.1"/>
    <property type="molecule type" value="Genomic_DNA"/>
</dbReference>
<organism evidence="2">
    <name type="scientific">marine metagenome</name>
    <dbReference type="NCBI Taxonomy" id="408172"/>
    <lineage>
        <taxon>unclassified sequences</taxon>
        <taxon>metagenomes</taxon>
        <taxon>ecological metagenomes</taxon>
    </lineage>
</organism>
<proteinExistence type="predicted"/>
<evidence type="ECO:0000256" key="1">
    <source>
        <dbReference type="SAM" id="Phobius"/>
    </source>
</evidence>
<keyword evidence="1" id="KW-0472">Membrane</keyword>
<accession>A0A382CC06</accession>
<keyword evidence="1" id="KW-1133">Transmembrane helix</keyword>
<keyword evidence="1" id="KW-0812">Transmembrane</keyword>
<reference evidence="2" key="1">
    <citation type="submission" date="2018-05" db="EMBL/GenBank/DDBJ databases">
        <authorList>
            <person name="Lanie J.A."/>
            <person name="Ng W.-L."/>
            <person name="Kazmierczak K.M."/>
            <person name="Andrzejewski T.M."/>
            <person name="Davidsen T.M."/>
            <person name="Wayne K.J."/>
            <person name="Tettelin H."/>
            <person name="Glass J.I."/>
            <person name="Rusch D."/>
            <person name="Podicherti R."/>
            <person name="Tsui H.-C.T."/>
            <person name="Winkler M.E."/>
        </authorList>
    </citation>
    <scope>NUCLEOTIDE SEQUENCE</scope>
</reference>
<dbReference type="AlphaFoldDB" id="A0A382CC06"/>
<evidence type="ECO:0000313" key="2">
    <source>
        <dbReference type="EMBL" id="SVB23645.1"/>
    </source>
</evidence>